<feature type="compositionally biased region" description="Basic residues" evidence="2">
    <location>
        <begin position="112"/>
        <end position="123"/>
    </location>
</feature>
<reference evidence="3 4" key="1">
    <citation type="journal article" date="2018" name="BMC Genomics">
        <title>Genomic comparison of Trypanosoma conorhini and Trypanosoma rangeli to Trypanosoma cruzi strains of high and low virulence.</title>
        <authorList>
            <person name="Bradwell K.R."/>
            <person name="Koparde V.N."/>
            <person name="Matveyev A.V."/>
            <person name="Serrano M.G."/>
            <person name="Alves J.M."/>
            <person name="Parikh H."/>
            <person name="Huang B."/>
            <person name="Lee V."/>
            <person name="Espinosa-Alvarez O."/>
            <person name="Ortiz P.A."/>
            <person name="Costa-Martins A.G."/>
            <person name="Teixeira M.M."/>
            <person name="Buck G.A."/>
        </authorList>
    </citation>
    <scope>NUCLEOTIDE SEQUENCE [LARGE SCALE GENOMIC DNA]</scope>
    <source>
        <strain evidence="3 4">025E</strain>
    </source>
</reference>
<evidence type="ECO:0000313" key="4">
    <source>
        <dbReference type="Proteomes" id="UP000284403"/>
    </source>
</evidence>
<evidence type="ECO:0000313" key="3">
    <source>
        <dbReference type="EMBL" id="RNF08999.1"/>
    </source>
</evidence>
<dbReference type="OrthoDB" id="249523at2759"/>
<gene>
    <name evidence="3" type="ORF">Tco025E_07057</name>
</gene>
<protein>
    <submittedName>
        <fullName evidence="3">Uncharacterized protein</fullName>
    </submittedName>
</protein>
<proteinExistence type="predicted"/>
<evidence type="ECO:0000256" key="2">
    <source>
        <dbReference type="SAM" id="MobiDB-lite"/>
    </source>
</evidence>
<feature type="compositionally biased region" description="Low complexity" evidence="2">
    <location>
        <begin position="64"/>
        <end position="81"/>
    </location>
</feature>
<sequence>MELEQLRRGIEEQERRVAALRQEKQRRDALLGEVRALIGGVMPPVFDELSCDVQELFRTLKHGPPVAESSTTTTAPAGSSPRDVDPGGVPLFSSEMEERIMQAEEPPLQKQVPHKGRRSRRRRNGEGGRGEKSNRAGKERHAAARHMEPCPLTLNEAEISAREALMAALDSLQLEPCGSSTRGRGVPPWLSEAETQHPQNSTDKGEEEVVEAYYSDDFEELTDVER</sequence>
<keyword evidence="1" id="KW-0175">Coiled coil</keyword>
<dbReference type="EMBL" id="MKKU01000521">
    <property type="protein sequence ID" value="RNF08999.1"/>
    <property type="molecule type" value="Genomic_DNA"/>
</dbReference>
<keyword evidence="4" id="KW-1185">Reference proteome</keyword>
<feature type="coiled-coil region" evidence="1">
    <location>
        <begin position="3"/>
        <end position="30"/>
    </location>
</feature>
<name>A0A422NU72_9TRYP</name>
<dbReference type="RefSeq" id="XP_029225950.1">
    <property type="nucleotide sequence ID" value="XM_029373924.1"/>
</dbReference>
<dbReference type="AlphaFoldDB" id="A0A422NU72"/>
<dbReference type="GeneID" id="40320668"/>
<feature type="region of interest" description="Disordered" evidence="2">
    <location>
        <begin position="63"/>
        <end position="150"/>
    </location>
</feature>
<feature type="region of interest" description="Disordered" evidence="2">
    <location>
        <begin position="175"/>
        <end position="207"/>
    </location>
</feature>
<feature type="compositionally biased region" description="Basic and acidic residues" evidence="2">
    <location>
        <begin position="124"/>
        <end position="148"/>
    </location>
</feature>
<organism evidence="3 4">
    <name type="scientific">Trypanosoma conorhini</name>
    <dbReference type="NCBI Taxonomy" id="83891"/>
    <lineage>
        <taxon>Eukaryota</taxon>
        <taxon>Discoba</taxon>
        <taxon>Euglenozoa</taxon>
        <taxon>Kinetoplastea</taxon>
        <taxon>Metakinetoplastina</taxon>
        <taxon>Trypanosomatida</taxon>
        <taxon>Trypanosomatidae</taxon>
        <taxon>Trypanosoma</taxon>
    </lineage>
</organism>
<accession>A0A422NU72</accession>
<dbReference type="Proteomes" id="UP000284403">
    <property type="component" value="Unassembled WGS sequence"/>
</dbReference>
<evidence type="ECO:0000256" key="1">
    <source>
        <dbReference type="SAM" id="Coils"/>
    </source>
</evidence>
<comment type="caution">
    <text evidence="3">The sequence shown here is derived from an EMBL/GenBank/DDBJ whole genome shotgun (WGS) entry which is preliminary data.</text>
</comment>